<protein>
    <submittedName>
        <fullName evidence="2">Uncharacterized protein</fullName>
    </submittedName>
</protein>
<reference evidence="2 3" key="1">
    <citation type="submission" date="2019-09" db="EMBL/GenBank/DDBJ databases">
        <title>The complete genome of Methanoplanus sp. FWC-SCC4.</title>
        <authorList>
            <person name="Chen S.-C."/>
            <person name="Zhou Y.-Z."/>
            <person name="Lai M.-C."/>
        </authorList>
    </citation>
    <scope>NUCLEOTIDE SEQUENCE [LARGE SCALE GENOMIC DNA]</scope>
    <source>
        <strain evidence="2 3">FWC-SCC4</strain>
    </source>
</reference>
<evidence type="ECO:0000313" key="3">
    <source>
        <dbReference type="Proteomes" id="UP001301797"/>
    </source>
</evidence>
<sequence>MERMNDEGQWIVLMGFIVSVGILFLAIILNQSVLVGQTTSEGIIEFPKNEIIDIREEILDSVRRNINEGKDLTGLQKDISLLSLDRENAVVTYSYDLNKFNDIYYEYTEVVIHFNNGVTSYDETYLLPKKI</sequence>
<accession>A0AA97FC67</accession>
<gene>
    <name evidence="2" type="ORF">F1737_08520</name>
</gene>
<dbReference type="AlphaFoldDB" id="A0AA97FC67"/>
<keyword evidence="3" id="KW-1185">Reference proteome</keyword>
<organism evidence="2 3">
    <name type="scientific">Methanochimaera problematica</name>
    <dbReference type="NCBI Taxonomy" id="2609417"/>
    <lineage>
        <taxon>Archaea</taxon>
        <taxon>Methanobacteriati</taxon>
        <taxon>Methanobacteriota</taxon>
        <taxon>Stenosarchaea group</taxon>
        <taxon>Methanomicrobia</taxon>
        <taxon>Methanomicrobiales</taxon>
        <taxon>Methanomicrobiaceae</taxon>
        <taxon>Methanochimaera</taxon>
    </lineage>
</organism>
<feature type="transmembrane region" description="Helical" evidence="1">
    <location>
        <begin position="12"/>
        <end position="29"/>
    </location>
</feature>
<dbReference type="RefSeq" id="WP_317136156.1">
    <property type="nucleotide sequence ID" value="NZ_CP043875.1"/>
</dbReference>
<dbReference type="EMBL" id="CP043875">
    <property type="protein sequence ID" value="WOF16730.1"/>
    <property type="molecule type" value="Genomic_DNA"/>
</dbReference>
<dbReference type="Proteomes" id="UP001301797">
    <property type="component" value="Chromosome"/>
</dbReference>
<keyword evidence="1" id="KW-1133">Transmembrane helix</keyword>
<dbReference type="KEGG" id="mefw:F1737_08520"/>
<name>A0AA97FC67_9EURY</name>
<keyword evidence="1" id="KW-0472">Membrane</keyword>
<keyword evidence="1" id="KW-0812">Transmembrane</keyword>
<evidence type="ECO:0000256" key="1">
    <source>
        <dbReference type="SAM" id="Phobius"/>
    </source>
</evidence>
<dbReference type="GeneID" id="85230201"/>
<evidence type="ECO:0000313" key="2">
    <source>
        <dbReference type="EMBL" id="WOF16730.1"/>
    </source>
</evidence>
<proteinExistence type="predicted"/>